<keyword evidence="11 16" id="KW-1133">Transmembrane helix</keyword>
<dbReference type="AlphaFoldDB" id="A0A8U0SBM6"/>
<dbReference type="RefSeq" id="XP_044940013.1">
    <property type="nucleotide sequence ID" value="XM_045084078.1"/>
</dbReference>
<dbReference type="GO" id="GO:0005743">
    <property type="term" value="C:mitochondrial inner membrane"/>
    <property type="evidence" value="ECO:0007669"/>
    <property type="project" value="UniProtKB-SubCell"/>
</dbReference>
<protein>
    <recommendedName>
        <fullName evidence="5">NADH dehydrogenase [ubiquinone] 1 alpha subcomplex subunit 1</fullName>
    </recommendedName>
    <alternativeName>
        <fullName evidence="15">Complex I-MWFE</fullName>
    </alternativeName>
    <alternativeName>
        <fullName evidence="14">NADH-ubiquinone oxidoreductase MWFE subunit</fullName>
    </alternativeName>
</protein>
<organism evidence="17 18">
    <name type="scientific">Mustela putorius furo</name>
    <name type="common">European domestic ferret</name>
    <name type="synonym">Mustela furo</name>
    <dbReference type="NCBI Taxonomy" id="9669"/>
    <lineage>
        <taxon>Eukaryota</taxon>
        <taxon>Metazoa</taxon>
        <taxon>Chordata</taxon>
        <taxon>Craniata</taxon>
        <taxon>Vertebrata</taxon>
        <taxon>Euteleostomi</taxon>
        <taxon>Mammalia</taxon>
        <taxon>Eutheria</taxon>
        <taxon>Laurasiatheria</taxon>
        <taxon>Carnivora</taxon>
        <taxon>Caniformia</taxon>
        <taxon>Musteloidea</taxon>
        <taxon>Mustelidae</taxon>
        <taxon>Mustelinae</taxon>
        <taxon>Mustela</taxon>
    </lineage>
</organism>
<sequence length="91" mass="10345">MNIQTFNQAGKEGFGVGRSGAMWFEILPRIGVMAVCLVIPSIATAHIHRFTNGSTYNRFTYYPYQWSLIQRDRCISGVDCYYVSKGLENIN</sequence>
<keyword evidence="7" id="KW-0679">Respiratory chain</keyword>
<evidence type="ECO:0000256" key="6">
    <source>
        <dbReference type="ARBA" id="ARBA00022448"/>
    </source>
</evidence>
<evidence type="ECO:0000313" key="17">
    <source>
        <dbReference type="Proteomes" id="UP000000715"/>
    </source>
</evidence>
<dbReference type="Proteomes" id="UP000000715">
    <property type="component" value="Unplaced"/>
</dbReference>
<proteinExistence type="inferred from homology"/>
<evidence type="ECO:0000256" key="7">
    <source>
        <dbReference type="ARBA" id="ARBA00022660"/>
    </source>
</evidence>
<evidence type="ECO:0000256" key="2">
    <source>
        <dbReference type="ARBA" id="ARBA00004298"/>
    </source>
</evidence>
<keyword evidence="9" id="KW-0999">Mitochondrion inner membrane</keyword>
<name>A0A8U0SBM6_MUSPF</name>
<comment type="subunit">
    <text evidence="4">Complex I is composed of 45 different subunits.</text>
</comment>
<evidence type="ECO:0000256" key="10">
    <source>
        <dbReference type="ARBA" id="ARBA00022982"/>
    </source>
</evidence>
<evidence type="ECO:0000256" key="14">
    <source>
        <dbReference type="ARBA" id="ARBA00029847"/>
    </source>
</evidence>
<evidence type="ECO:0000256" key="15">
    <source>
        <dbReference type="ARBA" id="ARBA00033255"/>
    </source>
</evidence>
<keyword evidence="13 16" id="KW-0472">Membrane</keyword>
<keyword evidence="6" id="KW-0813">Transport</keyword>
<dbReference type="GeneID" id="123393125"/>
<evidence type="ECO:0000313" key="18">
    <source>
        <dbReference type="RefSeq" id="XP_044940013.1"/>
    </source>
</evidence>
<evidence type="ECO:0000256" key="5">
    <source>
        <dbReference type="ARBA" id="ARBA00016392"/>
    </source>
</evidence>
<evidence type="ECO:0000256" key="1">
    <source>
        <dbReference type="ARBA" id="ARBA00003195"/>
    </source>
</evidence>
<keyword evidence="17" id="KW-1185">Reference proteome</keyword>
<evidence type="ECO:0000256" key="13">
    <source>
        <dbReference type="ARBA" id="ARBA00023136"/>
    </source>
</evidence>
<comment type="function">
    <text evidence="1">Accessory subunit of the mitochondrial membrane respiratory chain NADH dehydrogenase (Complex I), that is believed not to be involved in catalysis. Complex I functions in the transfer of electrons from NADH to the respiratory chain. The immediate electron acceptor for the enzyme is believed to be ubiquinone.</text>
</comment>
<reference evidence="18" key="1">
    <citation type="submission" date="2025-08" db="UniProtKB">
        <authorList>
            <consortium name="RefSeq"/>
        </authorList>
    </citation>
    <scope>IDENTIFICATION</scope>
    <source>
        <tissue evidence="18">Brain</tissue>
    </source>
</reference>
<gene>
    <name evidence="18" type="primary">LOC123393125</name>
</gene>
<evidence type="ECO:0000256" key="4">
    <source>
        <dbReference type="ARBA" id="ARBA00011533"/>
    </source>
</evidence>
<keyword evidence="8 16" id="KW-0812">Transmembrane</keyword>
<dbReference type="PANTHER" id="PTHR17098:SF2">
    <property type="entry name" value="NADH DEHYDROGENASE [UBIQUINONE] 1 ALPHA SUBCOMPLEX SUBUNIT 1"/>
    <property type="match status" value="1"/>
</dbReference>
<dbReference type="Pfam" id="PF15879">
    <property type="entry name" value="MWFE"/>
    <property type="match status" value="1"/>
</dbReference>
<evidence type="ECO:0000256" key="8">
    <source>
        <dbReference type="ARBA" id="ARBA00022692"/>
    </source>
</evidence>
<evidence type="ECO:0000256" key="16">
    <source>
        <dbReference type="SAM" id="Phobius"/>
    </source>
</evidence>
<evidence type="ECO:0000256" key="11">
    <source>
        <dbReference type="ARBA" id="ARBA00022989"/>
    </source>
</evidence>
<feature type="transmembrane region" description="Helical" evidence="16">
    <location>
        <begin position="26"/>
        <end position="48"/>
    </location>
</feature>
<dbReference type="OrthoDB" id="1920692at2759"/>
<keyword evidence="10" id="KW-0249">Electron transport</keyword>
<evidence type="ECO:0000256" key="9">
    <source>
        <dbReference type="ARBA" id="ARBA00022792"/>
    </source>
</evidence>
<comment type="subcellular location">
    <subcellularLocation>
        <location evidence="2">Mitochondrion inner membrane</location>
        <topology evidence="2">Single-pass membrane protein</topology>
        <orientation evidence="2">Matrix side</orientation>
    </subcellularLocation>
</comment>
<evidence type="ECO:0000256" key="12">
    <source>
        <dbReference type="ARBA" id="ARBA00023128"/>
    </source>
</evidence>
<evidence type="ECO:0000256" key="3">
    <source>
        <dbReference type="ARBA" id="ARBA00009960"/>
    </source>
</evidence>
<accession>A0A8U0SBM6</accession>
<dbReference type="PANTHER" id="PTHR17098">
    <property type="entry name" value="NADH-UBIQUINONE OXIDOREDUCTASE MWFE SUBUNIT"/>
    <property type="match status" value="1"/>
</dbReference>
<keyword evidence="12" id="KW-0496">Mitochondrion</keyword>
<comment type="similarity">
    <text evidence="3">Belongs to the complex I NDUFA1 subunit family.</text>
</comment>
<dbReference type="InterPro" id="IPR017384">
    <property type="entry name" value="NADH_Ub_cplx-1_asu_su-1"/>
</dbReference>